<comment type="similarity">
    <text evidence="1">Belongs to the LysR transcriptional regulatory family.</text>
</comment>
<dbReference type="Pfam" id="PF03466">
    <property type="entry name" value="LysR_substrate"/>
    <property type="match status" value="1"/>
</dbReference>
<dbReference type="GO" id="GO:0003677">
    <property type="term" value="F:DNA binding"/>
    <property type="evidence" value="ECO:0007669"/>
    <property type="project" value="UniProtKB-KW"/>
</dbReference>
<dbReference type="PRINTS" id="PR00039">
    <property type="entry name" value="HTHLYSR"/>
</dbReference>
<evidence type="ECO:0000259" key="5">
    <source>
        <dbReference type="PROSITE" id="PS50931"/>
    </source>
</evidence>
<accession>A0A6G3QXQ1</accession>
<evidence type="ECO:0000256" key="1">
    <source>
        <dbReference type="ARBA" id="ARBA00009437"/>
    </source>
</evidence>
<keyword evidence="4" id="KW-0804">Transcription</keyword>
<dbReference type="InterPro" id="IPR036390">
    <property type="entry name" value="WH_DNA-bd_sf"/>
</dbReference>
<protein>
    <submittedName>
        <fullName evidence="6">LysR family transcriptional regulator</fullName>
    </submittedName>
</protein>
<dbReference type="SUPFAM" id="SSF46785">
    <property type="entry name" value="Winged helix' DNA-binding domain"/>
    <property type="match status" value="1"/>
</dbReference>
<evidence type="ECO:0000256" key="3">
    <source>
        <dbReference type="ARBA" id="ARBA00023125"/>
    </source>
</evidence>
<dbReference type="GO" id="GO:0032993">
    <property type="term" value="C:protein-DNA complex"/>
    <property type="evidence" value="ECO:0007669"/>
    <property type="project" value="TreeGrafter"/>
</dbReference>
<sequence>MPELSVTALRVVRAVAAHGSLSGAARTLGYSQPAVSRQVSAAEKAAGQPLFVRGARGVRTTPAGEIVARFATETLASLDRLDERLDELASGPQVRVRVGAFPAASAALLPFALARALEQQPRLTFALTEASSPRLVHQVVAERLDVAVVASGPGLPQPALEGLRITPLPGGELLVGVPRGHPLAAMEGPVPVRELAHAPWIVGKGAGDEPQFGAWPTLTEPVIAFRARAWHSRFGLVAAGLGVCVVPGLLAPVVPQNIALVRVDDPNRLGRSILAVTRNDGVETHDIMVRALRESCEDH</sequence>
<dbReference type="Pfam" id="PF00126">
    <property type="entry name" value="HTH_1"/>
    <property type="match status" value="1"/>
</dbReference>
<proteinExistence type="inferred from homology"/>
<gene>
    <name evidence="6" type="ORF">G3I53_18440</name>
</gene>
<evidence type="ECO:0000256" key="4">
    <source>
        <dbReference type="ARBA" id="ARBA00023163"/>
    </source>
</evidence>
<dbReference type="InterPro" id="IPR005119">
    <property type="entry name" value="LysR_subst-bd"/>
</dbReference>
<dbReference type="EMBL" id="JAAGMD010000531">
    <property type="protein sequence ID" value="NEA87960.1"/>
    <property type="molecule type" value="Genomic_DNA"/>
</dbReference>
<keyword evidence="2" id="KW-0805">Transcription regulation</keyword>
<reference evidence="6" key="1">
    <citation type="submission" date="2020-01" db="EMBL/GenBank/DDBJ databases">
        <title>Insect and environment-associated Actinomycetes.</title>
        <authorList>
            <person name="Currrie C."/>
            <person name="Chevrette M."/>
            <person name="Carlson C."/>
            <person name="Stubbendieck R."/>
            <person name="Wendt-Pienkowski E."/>
        </authorList>
    </citation>
    <scope>NUCLEOTIDE SEQUENCE</scope>
    <source>
        <strain evidence="6">SID14436</strain>
    </source>
</reference>
<dbReference type="AlphaFoldDB" id="A0A6G3QXQ1"/>
<dbReference type="Gene3D" id="1.10.10.10">
    <property type="entry name" value="Winged helix-like DNA-binding domain superfamily/Winged helix DNA-binding domain"/>
    <property type="match status" value="1"/>
</dbReference>
<dbReference type="InterPro" id="IPR036388">
    <property type="entry name" value="WH-like_DNA-bd_sf"/>
</dbReference>
<dbReference type="PROSITE" id="PS50931">
    <property type="entry name" value="HTH_LYSR"/>
    <property type="match status" value="1"/>
</dbReference>
<dbReference type="SUPFAM" id="SSF53850">
    <property type="entry name" value="Periplasmic binding protein-like II"/>
    <property type="match status" value="1"/>
</dbReference>
<dbReference type="GO" id="GO:0003700">
    <property type="term" value="F:DNA-binding transcription factor activity"/>
    <property type="evidence" value="ECO:0007669"/>
    <property type="project" value="InterPro"/>
</dbReference>
<organism evidence="6">
    <name type="scientific">Streptomyces sp. SID14436</name>
    <dbReference type="NCBI Taxonomy" id="2706070"/>
    <lineage>
        <taxon>Bacteria</taxon>
        <taxon>Bacillati</taxon>
        <taxon>Actinomycetota</taxon>
        <taxon>Actinomycetes</taxon>
        <taxon>Kitasatosporales</taxon>
        <taxon>Streptomycetaceae</taxon>
        <taxon>Streptomyces</taxon>
    </lineage>
</organism>
<dbReference type="Gene3D" id="3.40.190.10">
    <property type="entry name" value="Periplasmic binding protein-like II"/>
    <property type="match status" value="2"/>
</dbReference>
<dbReference type="PANTHER" id="PTHR30346:SF29">
    <property type="entry name" value="LYSR SUBSTRATE-BINDING"/>
    <property type="match status" value="1"/>
</dbReference>
<name>A0A6G3QXQ1_9ACTN</name>
<dbReference type="RefSeq" id="WP_164338617.1">
    <property type="nucleotide sequence ID" value="NZ_JAAGMD010000531.1"/>
</dbReference>
<keyword evidence="3" id="KW-0238">DNA-binding</keyword>
<evidence type="ECO:0000313" key="6">
    <source>
        <dbReference type="EMBL" id="NEA87960.1"/>
    </source>
</evidence>
<dbReference type="PANTHER" id="PTHR30346">
    <property type="entry name" value="TRANSCRIPTIONAL DUAL REGULATOR HCAR-RELATED"/>
    <property type="match status" value="1"/>
</dbReference>
<feature type="domain" description="HTH lysR-type" evidence="5">
    <location>
        <begin position="4"/>
        <end position="61"/>
    </location>
</feature>
<dbReference type="InterPro" id="IPR000847">
    <property type="entry name" value="LysR_HTH_N"/>
</dbReference>
<evidence type="ECO:0000256" key="2">
    <source>
        <dbReference type="ARBA" id="ARBA00023015"/>
    </source>
</evidence>
<comment type="caution">
    <text evidence="6">The sequence shown here is derived from an EMBL/GenBank/DDBJ whole genome shotgun (WGS) entry which is preliminary data.</text>
</comment>